<organism evidence="2 3">
    <name type="scientific">Hydnum rufescens UP504</name>
    <dbReference type="NCBI Taxonomy" id="1448309"/>
    <lineage>
        <taxon>Eukaryota</taxon>
        <taxon>Fungi</taxon>
        <taxon>Dikarya</taxon>
        <taxon>Basidiomycota</taxon>
        <taxon>Agaricomycotina</taxon>
        <taxon>Agaricomycetes</taxon>
        <taxon>Cantharellales</taxon>
        <taxon>Hydnaceae</taxon>
        <taxon>Hydnum</taxon>
    </lineage>
</organism>
<dbReference type="EMBL" id="MU128948">
    <property type="protein sequence ID" value="KAF9515623.1"/>
    <property type="molecule type" value="Genomic_DNA"/>
</dbReference>
<dbReference type="Proteomes" id="UP000886523">
    <property type="component" value="Unassembled WGS sequence"/>
</dbReference>
<evidence type="ECO:0000313" key="2">
    <source>
        <dbReference type="EMBL" id="KAF9515623.1"/>
    </source>
</evidence>
<feature type="region of interest" description="Disordered" evidence="1">
    <location>
        <begin position="295"/>
        <end position="317"/>
    </location>
</feature>
<gene>
    <name evidence="2" type="ORF">BS47DRAFT_1360901</name>
</gene>
<keyword evidence="3" id="KW-1185">Reference proteome</keyword>
<comment type="caution">
    <text evidence="2">The sequence shown here is derived from an EMBL/GenBank/DDBJ whole genome shotgun (WGS) entry which is preliminary data.</text>
</comment>
<reference evidence="2" key="1">
    <citation type="journal article" date="2020" name="Nat. Commun.">
        <title>Large-scale genome sequencing of mycorrhizal fungi provides insights into the early evolution of symbiotic traits.</title>
        <authorList>
            <person name="Miyauchi S."/>
            <person name="Kiss E."/>
            <person name="Kuo A."/>
            <person name="Drula E."/>
            <person name="Kohler A."/>
            <person name="Sanchez-Garcia M."/>
            <person name="Morin E."/>
            <person name="Andreopoulos B."/>
            <person name="Barry K.W."/>
            <person name="Bonito G."/>
            <person name="Buee M."/>
            <person name="Carver A."/>
            <person name="Chen C."/>
            <person name="Cichocki N."/>
            <person name="Clum A."/>
            <person name="Culley D."/>
            <person name="Crous P.W."/>
            <person name="Fauchery L."/>
            <person name="Girlanda M."/>
            <person name="Hayes R.D."/>
            <person name="Keri Z."/>
            <person name="LaButti K."/>
            <person name="Lipzen A."/>
            <person name="Lombard V."/>
            <person name="Magnuson J."/>
            <person name="Maillard F."/>
            <person name="Murat C."/>
            <person name="Nolan M."/>
            <person name="Ohm R.A."/>
            <person name="Pangilinan J."/>
            <person name="Pereira M.F."/>
            <person name="Perotto S."/>
            <person name="Peter M."/>
            <person name="Pfister S."/>
            <person name="Riley R."/>
            <person name="Sitrit Y."/>
            <person name="Stielow J.B."/>
            <person name="Szollosi G."/>
            <person name="Zifcakova L."/>
            <person name="Stursova M."/>
            <person name="Spatafora J.W."/>
            <person name="Tedersoo L."/>
            <person name="Vaario L.M."/>
            <person name="Yamada A."/>
            <person name="Yan M."/>
            <person name="Wang P."/>
            <person name="Xu J."/>
            <person name="Bruns T."/>
            <person name="Baldrian P."/>
            <person name="Vilgalys R."/>
            <person name="Dunand C."/>
            <person name="Henrissat B."/>
            <person name="Grigoriev I.V."/>
            <person name="Hibbett D."/>
            <person name="Nagy L.G."/>
            <person name="Martin F.M."/>
        </authorList>
    </citation>
    <scope>NUCLEOTIDE SEQUENCE</scope>
    <source>
        <strain evidence="2">UP504</strain>
    </source>
</reference>
<sequence length="329" mass="36627">MPPNTRSQQLASQERAPQEQHSRGFPSNDYLRTRIEGLYLGTPRICDQVVWTWNADFRGRILTLKTTKAPAILHDGGFDKNMKPPYAAGWSDEETMGKKNAQAHLCQVPIPTLLGHNDFKVYRNNIREIEELKKPRSNEDYLITSTNNNQPSLRLTHKMFSPTTKGAAEETEHTYANNEGETSSNDNPGSGTISDPESGPRALLATWPVSEPNKIVLKDMVDSGKWETNPLHVFVEGSEGRVPPSQYQSILPGAIAQIAFKLKHVQVPNGNALTMTFSTIIQEIIVLKKADPVQAPMPRTPTKRTLPRAPSFSPRKRGSAMTCNTCIIM</sequence>
<evidence type="ECO:0000313" key="3">
    <source>
        <dbReference type="Proteomes" id="UP000886523"/>
    </source>
</evidence>
<dbReference type="AlphaFoldDB" id="A0A9P6B0X9"/>
<protein>
    <submittedName>
        <fullName evidence="2">Uncharacterized protein</fullName>
    </submittedName>
</protein>
<evidence type="ECO:0000256" key="1">
    <source>
        <dbReference type="SAM" id="MobiDB-lite"/>
    </source>
</evidence>
<proteinExistence type="predicted"/>
<feature type="region of interest" description="Disordered" evidence="1">
    <location>
        <begin position="175"/>
        <end position="203"/>
    </location>
</feature>
<feature type="compositionally biased region" description="Polar residues" evidence="1">
    <location>
        <begin position="175"/>
        <end position="195"/>
    </location>
</feature>
<accession>A0A9P6B0X9</accession>
<feature type="compositionally biased region" description="Polar residues" evidence="1">
    <location>
        <begin position="1"/>
        <end position="12"/>
    </location>
</feature>
<dbReference type="OrthoDB" id="2843772at2759"/>
<name>A0A9P6B0X9_9AGAM</name>
<feature type="region of interest" description="Disordered" evidence="1">
    <location>
        <begin position="1"/>
        <end position="28"/>
    </location>
</feature>